<dbReference type="PATRIC" id="fig|1345697.3.peg.2310"/>
<accession>S5Z0U4</accession>
<evidence type="ECO:0000313" key="1">
    <source>
        <dbReference type="EMBL" id="AGT32624.1"/>
    </source>
</evidence>
<proteinExistence type="predicted"/>
<dbReference type="KEGG" id="gjf:M493_11880"/>
<dbReference type="AlphaFoldDB" id="S5Z0U4"/>
<reference evidence="1 2" key="1">
    <citation type="journal article" date="2014" name="Genome Announc.">
        <title>Complete Genome Sequence of the Thermophilic Polychlorinated Biphenyl Degrader Geobacillus sp. Strain JF8 (NBRC 109937).</title>
        <authorList>
            <person name="Shintani M."/>
            <person name="Ohtsubo Y."/>
            <person name="Fukuda K."/>
            <person name="Hosoyama A."/>
            <person name="Ohji S."/>
            <person name="Yamazoe A."/>
            <person name="Fujita N."/>
            <person name="Nagata Y."/>
            <person name="Tsuda M."/>
            <person name="Hatta T."/>
            <person name="Kimbara K."/>
        </authorList>
    </citation>
    <scope>NUCLEOTIDE SEQUENCE [LARGE SCALE GENOMIC DNA]</scope>
    <source>
        <strain evidence="1 2">JF8</strain>
    </source>
</reference>
<keyword evidence="2" id="KW-1185">Reference proteome</keyword>
<organism evidence="1 2">
    <name type="scientific">Geobacillus genomosp. 3</name>
    <dbReference type="NCBI Taxonomy" id="1921421"/>
    <lineage>
        <taxon>Bacteria</taxon>
        <taxon>Bacillati</taxon>
        <taxon>Bacillota</taxon>
        <taxon>Bacilli</taxon>
        <taxon>Bacillales</taxon>
        <taxon>Anoxybacillaceae</taxon>
        <taxon>Geobacillus</taxon>
    </lineage>
</organism>
<dbReference type="STRING" id="1921421.M493_11880"/>
<dbReference type="Proteomes" id="UP000015500">
    <property type="component" value="Chromosome"/>
</dbReference>
<sequence length="38" mass="4411">MENFLGKEWAFLGPFFSIFMKLVVNGGKLHDLFFSQTN</sequence>
<gene>
    <name evidence="1" type="ORF">M493_11880</name>
</gene>
<dbReference type="HOGENOM" id="CLU_3328303_0_0_9"/>
<dbReference type="EMBL" id="CP006254">
    <property type="protein sequence ID" value="AGT32624.1"/>
    <property type="molecule type" value="Genomic_DNA"/>
</dbReference>
<name>S5Z0U4_GEOG3</name>
<protein>
    <submittedName>
        <fullName evidence="1">Uncharacterized protein</fullName>
    </submittedName>
</protein>
<evidence type="ECO:0000313" key="2">
    <source>
        <dbReference type="Proteomes" id="UP000015500"/>
    </source>
</evidence>